<feature type="signal peptide" evidence="5">
    <location>
        <begin position="1"/>
        <end position="19"/>
    </location>
</feature>
<reference evidence="6 7" key="1">
    <citation type="submission" date="2015-09" db="EMBL/GenBank/DDBJ databases">
        <title>Draft genome of the scarab beetle Oryctes borbonicus.</title>
        <authorList>
            <person name="Meyer J.M."/>
            <person name="Markov G.V."/>
            <person name="Baskaran P."/>
            <person name="Herrmann M."/>
            <person name="Sommer R.J."/>
            <person name="Roedelsperger C."/>
        </authorList>
    </citation>
    <scope>NUCLEOTIDE SEQUENCE [LARGE SCALE GENOMIC DNA]</scope>
    <source>
        <strain evidence="6">OB123</strain>
        <tissue evidence="6">Whole animal</tissue>
    </source>
</reference>
<evidence type="ECO:0000256" key="2">
    <source>
        <dbReference type="ARBA" id="ARBA00008098"/>
    </source>
</evidence>
<dbReference type="CDD" id="cd23992">
    <property type="entry name" value="PBP_GOBP"/>
    <property type="match status" value="2"/>
</dbReference>
<keyword evidence="4 5" id="KW-0732">Signal</keyword>
<dbReference type="Proteomes" id="UP000051574">
    <property type="component" value="Unassembled WGS sequence"/>
</dbReference>
<comment type="subcellular location">
    <subcellularLocation>
        <location evidence="1">Secreted</location>
    </subcellularLocation>
</comment>
<dbReference type="Gene3D" id="1.10.238.20">
    <property type="entry name" value="Pheromone/general odorant binding protein domain"/>
    <property type="match status" value="2"/>
</dbReference>
<protein>
    <submittedName>
        <fullName evidence="6">Uncharacterized protein</fullName>
    </submittedName>
</protein>
<dbReference type="GO" id="GO:0005615">
    <property type="term" value="C:extracellular space"/>
    <property type="evidence" value="ECO:0007669"/>
    <property type="project" value="TreeGrafter"/>
</dbReference>
<sequence length="295" mass="33995">MMDLLILILVLFLGKVVQAELRPAANLTLETAHYTCLLGSGIEINAIKNSLNGSYSDDKQLPQYFQCMFRMYSLLDMQGNLKNETIFDAIHSLEKDHLYTEEGVLTCQNETLYMNVTQNAIAYKFFKCFRNYTDNAYYWSILKYLLSKQQDIYAALTPTQSLKLETVHYTCAMGSDVKLQPIKDSLNGIYSNDSQLELYFQCVFRMYGYIDRNGKLKNETMLNSIPADDKDELYTADAIKTCQHVWTPTPSAIAYEFFKCFRNETDAAEYWTTLKELSSKNDKQDVSNVLVDFLL</sequence>
<dbReference type="GO" id="GO:0007608">
    <property type="term" value="P:sensory perception of smell"/>
    <property type="evidence" value="ECO:0007669"/>
    <property type="project" value="TreeGrafter"/>
</dbReference>
<keyword evidence="7" id="KW-1185">Reference proteome</keyword>
<evidence type="ECO:0000256" key="1">
    <source>
        <dbReference type="ARBA" id="ARBA00004613"/>
    </source>
</evidence>
<evidence type="ECO:0000313" key="6">
    <source>
        <dbReference type="EMBL" id="KRT84427.1"/>
    </source>
</evidence>
<feature type="chain" id="PRO_5006668532" evidence="5">
    <location>
        <begin position="20"/>
        <end position="295"/>
    </location>
</feature>
<comment type="caution">
    <text evidence="6">The sequence shown here is derived from an EMBL/GenBank/DDBJ whole genome shotgun (WGS) entry which is preliminary data.</text>
</comment>
<dbReference type="PANTHER" id="PTHR11857:SF43">
    <property type="entry name" value="GEO07291P1-RELATED"/>
    <property type="match status" value="1"/>
</dbReference>
<name>A0A0T6BB56_9SCAR</name>
<dbReference type="AlphaFoldDB" id="A0A0T6BB56"/>
<proteinExistence type="inferred from homology"/>
<comment type="similarity">
    <text evidence="2">Belongs to the PBP/GOBP family.</text>
</comment>
<keyword evidence="3" id="KW-0964">Secreted</keyword>
<dbReference type="InterPro" id="IPR006170">
    <property type="entry name" value="PBP/GOBP"/>
</dbReference>
<gene>
    <name evidence="6" type="ORF">AMK59_1028</name>
</gene>
<organism evidence="6 7">
    <name type="scientific">Oryctes borbonicus</name>
    <dbReference type="NCBI Taxonomy" id="1629725"/>
    <lineage>
        <taxon>Eukaryota</taxon>
        <taxon>Metazoa</taxon>
        <taxon>Ecdysozoa</taxon>
        <taxon>Arthropoda</taxon>
        <taxon>Hexapoda</taxon>
        <taxon>Insecta</taxon>
        <taxon>Pterygota</taxon>
        <taxon>Neoptera</taxon>
        <taxon>Endopterygota</taxon>
        <taxon>Coleoptera</taxon>
        <taxon>Polyphaga</taxon>
        <taxon>Scarabaeiformia</taxon>
        <taxon>Scarabaeidae</taxon>
        <taxon>Dynastinae</taxon>
        <taxon>Oryctes</taxon>
    </lineage>
</organism>
<dbReference type="PANTHER" id="PTHR11857">
    <property type="entry name" value="ODORANT BINDING PROTEIN-RELATED"/>
    <property type="match status" value="1"/>
</dbReference>
<accession>A0A0T6BB56</accession>
<evidence type="ECO:0000256" key="5">
    <source>
        <dbReference type="SAM" id="SignalP"/>
    </source>
</evidence>
<evidence type="ECO:0000256" key="3">
    <source>
        <dbReference type="ARBA" id="ARBA00022525"/>
    </source>
</evidence>
<dbReference type="GO" id="GO:0005549">
    <property type="term" value="F:odorant binding"/>
    <property type="evidence" value="ECO:0007669"/>
    <property type="project" value="InterPro"/>
</dbReference>
<evidence type="ECO:0000313" key="7">
    <source>
        <dbReference type="Proteomes" id="UP000051574"/>
    </source>
</evidence>
<dbReference type="Pfam" id="PF01395">
    <property type="entry name" value="PBP_GOBP"/>
    <property type="match status" value="2"/>
</dbReference>
<dbReference type="EMBL" id="LJIG01002513">
    <property type="protein sequence ID" value="KRT84427.1"/>
    <property type="molecule type" value="Genomic_DNA"/>
</dbReference>
<evidence type="ECO:0000256" key="4">
    <source>
        <dbReference type="ARBA" id="ARBA00022729"/>
    </source>
</evidence>
<dbReference type="InterPro" id="IPR036728">
    <property type="entry name" value="PBP_GOBP_sf"/>
</dbReference>
<dbReference type="OrthoDB" id="7881430at2759"/>
<dbReference type="SUPFAM" id="SSF47565">
    <property type="entry name" value="Insect pheromone/odorant-binding proteins"/>
    <property type="match status" value="2"/>
</dbReference>